<name>A0A8F5MJG2_9VIRU</name>
<protein>
    <submittedName>
        <fullName evidence="2">DNA pilot protein</fullName>
    </submittedName>
</protein>
<dbReference type="InterPro" id="IPR036852">
    <property type="entry name" value="Peptidase_S8/S53_dom_sf"/>
</dbReference>
<sequence length="162" mass="17350">MIERRDMAEGNWFTRTFDPSGTEQDFNANEAAKTRAFNAEQAAIDRDFQSQQALIARQFNSAEAQKNRDYQERMSNTAYQRAKKDMIAAGLNPYLAYSNGGASVGSGSAASASAPSGAAASASQASAHNGGANWRVISDIFNTAVDIATLGFGKKSVVKRIK</sequence>
<accession>A0A8F5MJG2</accession>
<evidence type="ECO:0000313" key="2">
    <source>
        <dbReference type="EMBL" id="QXN75059.1"/>
    </source>
</evidence>
<feature type="compositionally biased region" description="Polar residues" evidence="1">
    <location>
        <begin position="13"/>
        <end position="23"/>
    </location>
</feature>
<dbReference type="GO" id="GO:0006508">
    <property type="term" value="P:proteolysis"/>
    <property type="evidence" value="ECO:0007669"/>
    <property type="project" value="InterPro"/>
</dbReference>
<dbReference type="EMBL" id="MZ089764">
    <property type="protein sequence ID" value="QXN75059.1"/>
    <property type="molecule type" value="Genomic_DNA"/>
</dbReference>
<reference evidence="2" key="1">
    <citation type="submission" date="2021-04" db="EMBL/GenBank/DDBJ databases">
        <title>Genomes of microviruses identified in yellow-bellied marmot fecal samples.</title>
        <authorList>
            <person name="Varsani A."/>
            <person name="Kraberger S."/>
            <person name="Chatterjee A."/>
            <person name="Richet C."/>
            <person name="Fontenele R.S."/>
            <person name="Schmidlin K."/>
            <person name="Blumstein D.T."/>
        </authorList>
    </citation>
    <scope>NUCLEOTIDE SEQUENCE</scope>
    <source>
        <strain evidence="2">Mar18</strain>
    </source>
</reference>
<dbReference type="GO" id="GO:0004252">
    <property type="term" value="F:serine-type endopeptidase activity"/>
    <property type="evidence" value="ECO:0007669"/>
    <property type="project" value="InterPro"/>
</dbReference>
<organism evidence="2">
    <name type="scientific">Microvirus mar18</name>
    <dbReference type="NCBI Taxonomy" id="2851150"/>
    <lineage>
        <taxon>Viruses</taxon>
        <taxon>Monodnaviria</taxon>
        <taxon>Sangervirae</taxon>
        <taxon>Phixviricota</taxon>
        <taxon>Malgrandaviricetes</taxon>
        <taxon>Petitvirales</taxon>
        <taxon>Microviridae</taxon>
    </lineage>
</organism>
<feature type="region of interest" description="Disordered" evidence="1">
    <location>
        <begin position="1"/>
        <end position="23"/>
    </location>
</feature>
<proteinExistence type="predicted"/>
<dbReference type="SUPFAM" id="SSF52743">
    <property type="entry name" value="Subtilisin-like"/>
    <property type="match status" value="1"/>
</dbReference>
<evidence type="ECO:0000256" key="1">
    <source>
        <dbReference type="SAM" id="MobiDB-lite"/>
    </source>
</evidence>